<dbReference type="EMBL" id="LQOV01000008">
    <property type="protein sequence ID" value="ORV54379.1"/>
    <property type="molecule type" value="Genomic_DNA"/>
</dbReference>
<sequence>MTEAGALHGPGSPATHWTTDNVGEAMPGVASPLGWSIWESDSDPANRELFFRIGIISRSERDSVGPIAEPVIRIFFGRIAMCMEWLGMIGDRMPGTTGPDAIAGMLGRVPDTMTFSPTPRRYPVIAAKMPVAAWRAIREVRALSSPTRDWWQRCVSAAATADETGSRTMLLDGAARYRHLLTEHGVVLFAATTPVTHALHALVARAGVGDVGILSGSGGAEMRIVEDIWRASRAEIGIDEVVAEHGYHGPLEGEVASRVWREDPEPLRRIITAYADRSDDESPIAHNARVRAALPRAQREVIAALPPAHRASARVVLALAARTLPMRGVGKAAFVQAIDVSRAAARRLGQLYAEQGRLDDPQDIFYLTLAELRSGLPRGARDLVDARRSRREDYRRIRLPHSWRGTPDPVDEVQERAVVGDVISGVGASAGRVEGTVRIVTDPSFADVEPGEILVSHTTDPSWASIMFVSAALVVDIGGVISHAAVVARELGIPAVVNTRHGTELLRDGDRVRVDGAAGTVELLDRVSLPVP</sequence>
<accession>A0A1X1UCG9</accession>
<dbReference type="InterPro" id="IPR036637">
    <property type="entry name" value="Phosphohistidine_dom_sf"/>
</dbReference>
<comment type="caution">
    <text evidence="3">The sequence shown here is derived from an EMBL/GenBank/DDBJ whole genome shotgun (WGS) entry which is preliminary data.</text>
</comment>
<dbReference type="GO" id="GO:0016772">
    <property type="term" value="F:transferase activity, transferring phosphorus-containing groups"/>
    <property type="evidence" value="ECO:0007669"/>
    <property type="project" value="InterPro"/>
</dbReference>
<proteinExistence type="predicted"/>
<dbReference type="Proteomes" id="UP000193010">
    <property type="component" value="Unassembled WGS sequence"/>
</dbReference>
<dbReference type="PANTHER" id="PTHR43615:SF1">
    <property type="entry name" value="PPDK_N DOMAIN-CONTAINING PROTEIN"/>
    <property type="match status" value="1"/>
</dbReference>
<reference evidence="3 4" key="1">
    <citation type="submission" date="2016-01" db="EMBL/GenBank/DDBJ databases">
        <title>The new phylogeny of the genus Mycobacterium.</title>
        <authorList>
            <person name="Tarcisio F."/>
            <person name="Conor M."/>
            <person name="Antonella G."/>
            <person name="Elisabetta G."/>
            <person name="Giulia F.S."/>
            <person name="Sara T."/>
            <person name="Anna F."/>
            <person name="Clotilde B."/>
            <person name="Roberto B."/>
            <person name="Veronica D.S."/>
            <person name="Fabio R."/>
            <person name="Monica P."/>
            <person name="Olivier J."/>
            <person name="Enrico T."/>
            <person name="Nicola S."/>
        </authorList>
    </citation>
    <scope>NUCLEOTIDE SEQUENCE [LARGE SCALE GENOMIC DNA]</scope>
    <source>
        <strain evidence="3 4">DSM 44852</strain>
    </source>
</reference>
<dbReference type="InterPro" id="IPR051549">
    <property type="entry name" value="PEP_Utilizing_Enz"/>
</dbReference>
<evidence type="ECO:0000259" key="2">
    <source>
        <dbReference type="Pfam" id="PF00391"/>
    </source>
</evidence>
<organism evidence="3 4">
    <name type="scientific">Mycobacterium florentinum</name>
    <dbReference type="NCBI Taxonomy" id="292462"/>
    <lineage>
        <taxon>Bacteria</taxon>
        <taxon>Bacillati</taxon>
        <taxon>Actinomycetota</taxon>
        <taxon>Actinomycetes</taxon>
        <taxon>Mycobacteriales</taxon>
        <taxon>Mycobacteriaceae</taxon>
        <taxon>Mycobacterium</taxon>
        <taxon>Mycobacterium simiae complex</taxon>
    </lineage>
</organism>
<feature type="region of interest" description="Disordered" evidence="1">
    <location>
        <begin position="1"/>
        <end position="21"/>
    </location>
</feature>
<name>A0A1X1UCG9_MYCFL</name>
<dbReference type="InterPro" id="IPR008279">
    <property type="entry name" value="PEP-util_enz_mobile_dom"/>
</dbReference>
<dbReference type="PANTHER" id="PTHR43615">
    <property type="entry name" value="PHOSPHOENOLPYRUVATE SYNTHASE-RELATED"/>
    <property type="match status" value="1"/>
</dbReference>
<gene>
    <name evidence="3" type="ORF">AWC05_17400</name>
</gene>
<evidence type="ECO:0000313" key="4">
    <source>
        <dbReference type="Proteomes" id="UP000193010"/>
    </source>
</evidence>
<protein>
    <recommendedName>
        <fullName evidence="2">PEP-utilising enzyme mobile domain-containing protein</fullName>
    </recommendedName>
</protein>
<dbReference type="SUPFAM" id="SSF52009">
    <property type="entry name" value="Phosphohistidine domain"/>
    <property type="match status" value="1"/>
</dbReference>
<dbReference type="Gene3D" id="3.50.30.10">
    <property type="entry name" value="Phosphohistidine domain"/>
    <property type="match status" value="1"/>
</dbReference>
<dbReference type="STRING" id="292462.AWC05_17400"/>
<dbReference type="OrthoDB" id="9765468at2"/>
<dbReference type="Pfam" id="PF00391">
    <property type="entry name" value="PEP-utilizers"/>
    <property type="match status" value="1"/>
</dbReference>
<keyword evidence="4" id="KW-1185">Reference proteome</keyword>
<evidence type="ECO:0000256" key="1">
    <source>
        <dbReference type="SAM" id="MobiDB-lite"/>
    </source>
</evidence>
<dbReference type="RefSeq" id="WP_085221441.1">
    <property type="nucleotide sequence ID" value="NZ_AP022576.1"/>
</dbReference>
<feature type="domain" description="PEP-utilising enzyme mobile" evidence="2">
    <location>
        <begin position="449"/>
        <end position="519"/>
    </location>
</feature>
<dbReference type="AlphaFoldDB" id="A0A1X1UCG9"/>
<evidence type="ECO:0000313" key="3">
    <source>
        <dbReference type="EMBL" id="ORV54379.1"/>
    </source>
</evidence>